<evidence type="ECO:0000256" key="4">
    <source>
        <dbReference type="ARBA" id="ARBA00022989"/>
    </source>
</evidence>
<dbReference type="InterPro" id="IPR002033">
    <property type="entry name" value="TatC"/>
</dbReference>
<dbReference type="GO" id="GO:0065002">
    <property type="term" value="P:intracellular protein transmembrane transport"/>
    <property type="evidence" value="ECO:0007669"/>
    <property type="project" value="TreeGrafter"/>
</dbReference>
<proteinExistence type="inferred from homology"/>
<comment type="subcellular location">
    <subcellularLocation>
        <location evidence="1">Membrane</location>
        <topology evidence="1">Multi-pass membrane protein</topology>
    </subcellularLocation>
</comment>
<dbReference type="RefSeq" id="YP_009476693.1">
    <property type="nucleotide sequence ID" value="NC_037453.1"/>
</dbReference>
<evidence type="ECO:0000256" key="3">
    <source>
        <dbReference type="ARBA" id="ARBA00022692"/>
    </source>
</evidence>
<gene>
    <name evidence="7" type="primary">tatC</name>
    <name evidence="7" type="ORF">PsulMt_p010</name>
</gene>
<name>A0A2P1G8I1_9CRYP</name>
<feature type="transmembrane region" description="Helical" evidence="6">
    <location>
        <begin position="200"/>
        <end position="215"/>
    </location>
</feature>
<evidence type="ECO:0000256" key="1">
    <source>
        <dbReference type="ARBA" id="ARBA00004141"/>
    </source>
</evidence>
<evidence type="ECO:0000256" key="5">
    <source>
        <dbReference type="ARBA" id="ARBA00023136"/>
    </source>
</evidence>
<comment type="similarity">
    <text evidence="2">Belongs to the TatC family.</text>
</comment>
<dbReference type="GeneID" id="36493139"/>
<dbReference type="GO" id="GO:0033281">
    <property type="term" value="C:TAT protein transport complex"/>
    <property type="evidence" value="ECO:0007669"/>
    <property type="project" value="TreeGrafter"/>
</dbReference>
<dbReference type="GO" id="GO:0043953">
    <property type="term" value="P:protein transport by the Tat complex"/>
    <property type="evidence" value="ECO:0007669"/>
    <property type="project" value="TreeGrafter"/>
</dbReference>
<dbReference type="PANTHER" id="PTHR30371:SF0">
    <property type="entry name" value="SEC-INDEPENDENT PROTEIN TRANSLOCASE PROTEIN TATC, CHLOROPLASTIC-RELATED"/>
    <property type="match status" value="1"/>
</dbReference>
<geneLocation type="mitochondrion" evidence="7"/>
<protein>
    <submittedName>
        <fullName evidence="7">TatC</fullName>
    </submittedName>
</protein>
<evidence type="ECO:0000256" key="6">
    <source>
        <dbReference type="SAM" id="Phobius"/>
    </source>
</evidence>
<dbReference type="Pfam" id="PF00902">
    <property type="entry name" value="TatC"/>
    <property type="match status" value="1"/>
</dbReference>
<evidence type="ECO:0000256" key="2">
    <source>
        <dbReference type="ARBA" id="ARBA00008882"/>
    </source>
</evidence>
<feature type="transmembrane region" description="Helical" evidence="6">
    <location>
        <begin position="103"/>
        <end position="129"/>
    </location>
</feature>
<sequence>MLNILNHWVELKYKLIYLFFSFILTFSVNLTINNSLIYLMSIPFFKINPSFLENSKGFIFTSLLEGFYTSLLVSLHFGIIFTLPLFTYLFYNFVKTGLYKREVFLLNLFIIFEFINLIGSYFFTFYVLLPNFYSFFLSFENLDSNSLFRISLEAKIFDYVFLTMNIFWASFILYQIPLILFLLLHLNILKINYILTKRRELLLFFFVLGALFSPPDIFSQIIIAVMLILIFEVLLFIFI</sequence>
<keyword evidence="3 6" id="KW-0812">Transmembrane</keyword>
<keyword evidence="4 6" id="KW-1133">Transmembrane helix</keyword>
<keyword evidence="7" id="KW-0496">Mitochondrion</keyword>
<dbReference type="PRINTS" id="PR01840">
    <property type="entry name" value="TATCFAMILY"/>
</dbReference>
<organism evidence="7">
    <name type="scientific">Proteomonas sulcata</name>
    <dbReference type="NCBI Taxonomy" id="77928"/>
    <lineage>
        <taxon>Eukaryota</taxon>
        <taxon>Cryptophyceae</taxon>
        <taxon>Pyrenomonadales</taxon>
        <taxon>Geminigeraceae</taxon>
        <taxon>Proteomonas</taxon>
    </lineage>
</organism>
<reference evidence="7" key="1">
    <citation type="journal article" date="2018" name="BMC Genomics">
        <title>Comparative mitochondrial genomics of cryptophyte algae: gene shuffling and dynamic mobile genetic elements.</title>
        <authorList>
            <person name="Kim J.I."/>
            <person name="Yoon H.S."/>
            <person name="Yi G."/>
            <person name="Shin W."/>
            <person name="Archibald J.M."/>
        </authorList>
    </citation>
    <scope>NUCLEOTIDE SEQUENCE</scope>
    <source>
        <strain evidence="7">CCMP705</strain>
    </source>
</reference>
<evidence type="ECO:0000313" key="7">
    <source>
        <dbReference type="EMBL" id="AVM81186.1"/>
    </source>
</evidence>
<dbReference type="AlphaFoldDB" id="A0A2P1G8I1"/>
<feature type="transmembrane region" description="Helical" evidence="6">
    <location>
        <begin position="166"/>
        <end position="188"/>
    </location>
</feature>
<accession>A0A2P1G8I1</accession>
<feature type="transmembrane region" description="Helical" evidence="6">
    <location>
        <begin position="15"/>
        <end position="47"/>
    </location>
</feature>
<dbReference type="PANTHER" id="PTHR30371">
    <property type="entry name" value="SEC-INDEPENDENT PROTEIN TRANSLOCASE PROTEIN TATC"/>
    <property type="match status" value="1"/>
</dbReference>
<keyword evidence="5 6" id="KW-0472">Membrane</keyword>
<dbReference type="EMBL" id="MG680945">
    <property type="protein sequence ID" value="AVM81186.1"/>
    <property type="molecule type" value="Genomic_DNA"/>
</dbReference>
<feature type="transmembrane region" description="Helical" evidence="6">
    <location>
        <begin position="67"/>
        <end position="91"/>
    </location>
</feature>
<dbReference type="GO" id="GO:0009977">
    <property type="term" value="F:proton motive force dependent protein transmembrane transporter activity"/>
    <property type="evidence" value="ECO:0007669"/>
    <property type="project" value="TreeGrafter"/>
</dbReference>
<feature type="transmembrane region" description="Helical" evidence="6">
    <location>
        <begin position="221"/>
        <end position="238"/>
    </location>
</feature>